<dbReference type="SUPFAM" id="SSF54786">
    <property type="entry name" value="YcfA/nrd intein domain"/>
    <property type="match status" value="1"/>
</dbReference>
<evidence type="ECO:0000256" key="3">
    <source>
        <dbReference type="ARBA" id="ARBA00022722"/>
    </source>
</evidence>
<keyword evidence="5" id="KW-0378">Hydrolase</keyword>
<evidence type="ECO:0000256" key="1">
    <source>
        <dbReference type="ARBA" id="ARBA00006620"/>
    </source>
</evidence>
<dbReference type="InterPro" id="IPR038570">
    <property type="entry name" value="HicA_sf"/>
</dbReference>
<dbReference type="EMBL" id="CP001751">
    <property type="protein sequence ID" value="ADE38250.1"/>
    <property type="molecule type" value="Genomic_DNA"/>
</dbReference>
<dbReference type="eggNOG" id="COG1724">
    <property type="taxonomic scope" value="Bacteria"/>
</dbReference>
<dbReference type="STRING" id="488538.SAR116_0006"/>
<dbReference type="AlphaFoldDB" id="D5BNI3"/>
<sequence length="86" mass="9353">MPARELFRMASSKRTLKVREVIAALEKHGFTQEPAKGSHRKFKKAGHPGHVIVSGKSGSDVIQQTLKSMIAQSGLPDACLYGECDC</sequence>
<dbReference type="GO" id="GO:0016787">
    <property type="term" value="F:hydrolase activity"/>
    <property type="evidence" value="ECO:0007669"/>
    <property type="project" value="UniProtKB-KW"/>
</dbReference>
<keyword evidence="2" id="KW-1277">Toxin-antitoxin system</keyword>
<dbReference type="KEGG" id="apb:SAR116_0006"/>
<keyword evidence="6" id="KW-0694">RNA-binding</keyword>
<comment type="similarity">
    <text evidence="1">Belongs to the HicA mRNA interferase family.</text>
</comment>
<evidence type="ECO:0000313" key="9">
    <source>
        <dbReference type="Proteomes" id="UP000007460"/>
    </source>
</evidence>
<evidence type="ECO:0000256" key="4">
    <source>
        <dbReference type="ARBA" id="ARBA00022759"/>
    </source>
</evidence>
<evidence type="ECO:0000256" key="7">
    <source>
        <dbReference type="ARBA" id="ARBA00023016"/>
    </source>
</evidence>
<dbReference type="GO" id="GO:0004519">
    <property type="term" value="F:endonuclease activity"/>
    <property type="evidence" value="ECO:0007669"/>
    <property type="project" value="UniProtKB-KW"/>
</dbReference>
<dbReference type="Gene3D" id="3.30.920.30">
    <property type="entry name" value="Hypothetical protein"/>
    <property type="match status" value="1"/>
</dbReference>
<evidence type="ECO:0000313" key="8">
    <source>
        <dbReference type="EMBL" id="ADE38250.1"/>
    </source>
</evidence>
<accession>D5BNI3</accession>
<evidence type="ECO:0000256" key="5">
    <source>
        <dbReference type="ARBA" id="ARBA00022801"/>
    </source>
</evidence>
<keyword evidence="7" id="KW-0346">Stress response</keyword>
<gene>
    <name evidence="8" type="ordered locus">SAR116_0006</name>
</gene>
<dbReference type="InterPro" id="IPR012933">
    <property type="entry name" value="HicA_mRNA_interferase"/>
</dbReference>
<proteinExistence type="inferred from homology"/>
<evidence type="ECO:0008006" key="10">
    <source>
        <dbReference type="Google" id="ProtNLM"/>
    </source>
</evidence>
<evidence type="ECO:0000256" key="2">
    <source>
        <dbReference type="ARBA" id="ARBA00022649"/>
    </source>
</evidence>
<dbReference type="Pfam" id="PF07927">
    <property type="entry name" value="HicA_toxin"/>
    <property type="match status" value="1"/>
</dbReference>
<name>D5BNI3_PUNMI</name>
<evidence type="ECO:0000256" key="6">
    <source>
        <dbReference type="ARBA" id="ARBA00022884"/>
    </source>
</evidence>
<protein>
    <recommendedName>
        <fullName evidence="10">Type II toxin-antitoxin system HicA family toxin</fullName>
    </recommendedName>
</protein>
<reference evidence="8 9" key="1">
    <citation type="journal article" date="2010" name="J. Bacteriol.">
        <title>Complete genome sequence of "Candidatus Puniceispirillum marinum" IMCC1322, a representative of the SAR116 clade in the Alphaproteobacteria.</title>
        <authorList>
            <person name="Oh H.M."/>
            <person name="Kwon K.K."/>
            <person name="Kang I."/>
            <person name="Kang S.G."/>
            <person name="Lee J.H."/>
            <person name="Kim S.J."/>
            <person name="Cho J.C."/>
        </authorList>
    </citation>
    <scope>NUCLEOTIDE SEQUENCE [LARGE SCALE GENOMIC DNA]</scope>
    <source>
        <strain evidence="8 9">IMCC1322</strain>
    </source>
</reference>
<keyword evidence="4" id="KW-0255">Endonuclease</keyword>
<organism evidence="8 9">
    <name type="scientific">Puniceispirillum marinum (strain IMCC1322)</name>
    <dbReference type="NCBI Taxonomy" id="488538"/>
    <lineage>
        <taxon>Bacteria</taxon>
        <taxon>Pseudomonadati</taxon>
        <taxon>Pseudomonadota</taxon>
        <taxon>Alphaproteobacteria</taxon>
        <taxon>Candidatus Puniceispirillales</taxon>
        <taxon>Candidatus Puniceispirillaceae</taxon>
        <taxon>Candidatus Puniceispirillum</taxon>
    </lineage>
</organism>
<dbReference type="GO" id="GO:0003729">
    <property type="term" value="F:mRNA binding"/>
    <property type="evidence" value="ECO:0007669"/>
    <property type="project" value="InterPro"/>
</dbReference>
<dbReference type="Proteomes" id="UP000007460">
    <property type="component" value="Chromosome"/>
</dbReference>
<dbReference type="HOGENOM" id="CLU_164851_4_2_5"/>
<keyword evidence="9" id="KW-1185">Reference proteome</keyword>
<keyword evidence="3" id="KW-0540">Nuclease</keyword>